<comment type="caution">
    <text evidence="2">The sequence shown here is derived from an EMBL/GenBank/DDBJ whole genome shotgun (WGS) entry which is preliminary data.</text>
</comment>
<dbReference type="GO" id="GO:0007129">
    <property type="term" value="P:homologous chromosome pairing at meiosis"/>
    <property type="evidence" value="ECO:0007669"/>
    <property type="project" value="TreeGrafter"/>
</dbReference>
<name>A0A7K6PKL1_9CORV</name>
<protein>
    <submittedName>
        <fullName evidence="2">S6OS1 protein</fullName>
    </submittedName>
</protein>
<accession>A0A7K6PKL1</accession>
<evidence type="ECO:0000313" key="3">
    <source>
        <dbReference type="Proteomes" id="UP000542689"/>
    </source>
</evidence>
<dbReference type="GO" id="GO:0048477">
    <property type="term" value="P:oogenesis"/>
    <property type="evidence" value="ECO:0007669"/>
    <property type="project" value="TreeGrafter"/>
</dbReference>
<reference evidence="2 3" key="1">
    <citation type="submission" date="2019-09" db="EMBL/GenBank/DDBJ databases">
        <title>Bird 10,000 Genomes (B10K) Project - Family phase.</title>
        <authorList>
            <person name="Zhang G."/>
        </authorList>
    </citation>
    <scope>NUCLEOTIDE SEQUENCE [LARGE SCALE GENOMIC DNA]</scope>
    <source>
        <strain evidence="2">B10K-DU-029-41</strain>
        <tissue evidence="2">Liver</tissue>
    </source>
</reference>
<dbReference type="PANTHER" id="PTHR35449:SF1">
    <property type="entry name" value="PROTEIN SIX6OS1"/>
    <property type="match status" value="1"/>
</dbReference>
<gene>
    <name evidence="2" type="primary">Six6os1_1</name>
    <name evidence="2" type="ORF">IFRKOW_R15463</name>
</gene>
<dbReference type="EMBL" id="VZRS01007437">
    <property type="protein sequence ID" value="NWW61831.1"/>
    <property type="molecule type" value="Genomic_DNA"/>
</dbReference>
<feature type="region of interest" description="Disordered" evidence="1">
    <location>
        <begin position="106"/>
        <end position="149"/>
    </location>
</feature>
<dbReference type="GO" id="GO:0000801">
    <property type="term" value="C:central element"/>
    <property type="evidence" value="ECO:0007669"/>
    <property type="project" value="TreeGrafter"/>
</dbReference>
<evidence type="ECO:0000313" key="2">
    <source>
        <dbReference type="EMBL" id="NWW61831.1"/>
    </source>
</evidence>
<dbReference type="InterPro" id="IPR031380">
    <property type="entry name" value="SIX6OS1"/>
</dbReference>
<dbReference type="PANTHER" id="PTHR35449">
    <property type="entry name" value="PROTEIN SIX6OS1"/>
    <property type="match status" value="1"/>
</dbReference>
<organism evidence="2 3">
    <name type="scientific">Ifrita kowaldi</name>
    <name type="common">blue-capped ifrita</name>
    <dbReference type="NCBI Taxonomy" id="461245"/>
    <lineage>
        <taxon>Eukaryota</taxon>
        <taxon>Metazoa</taxon>
        <taxon>Chordata</taxon>
        <taxon>Craniata</taxon>
        <taxon>Vertebrata</taxon>
        <taxon>Euteleostomi</taxon>
        <taxon>Archelosauria</taxon>
        <taxon>Archosauria</taxon>
        <taxon>Dinosauria</taxon>
        <taxon>Saurischia</taxon>
        <taxon>Theropoda</taxon>
        <taxon>Coelurosauria</taxon>
        <taxon>Aves</taxon>
        <taxon>Neognathae</taxon>
        <taxon>Neoaves</taxon>
        <taxon>Telluraves</taxon>
        <taxon>Australaves</taxon>
        <taxon>Passeriformes</taxon>
        <taxon>Corvoidea</taxon>
        <taxon>Cinclosomatidae</taxon>
        <taxon>Ifrita</taxon>
    </lineage>
</organism>
<dbReference type="AlphaFoldDB" id="A0A7K6PKL1"/>
<keyword evidence="3" id="KW-1185">Reference proteome</keyword>
<sequence>LQECRKKYTETALAQEYYKKREEVEEMQKRVLKLCEKYKWKEDACLDMLEAVPYKSINDWVVYIASMKKKTQETLQFAEAAAQETIELQKEAEELQMKNDYLKKMSQETKEDQNNSEKTEGKNQKSLEKPEEFKERVSEECEHPSLPKEKRQLYKTLRVPCIPQKFVQSIECFRFSKQRAETGREEKEKPVEISVATSSPSSLAENSSQ</sequence>
<proteinExistence type="predicted"/>
<feature type="non-terminal residue" evidence="2">
    <location>
        <position position="1"/>
    </location>
</feature>
<feature type="non-terminal residue" evidence="2">
    <location>
        <position position="209"/>
    </location>
</feature>
<dbReference type="Proteomes" id="UP000542689">
    <property type="component" value="Unassembled WGS sequence"/>
</dbReference>
<dbReference type="GO" id="GO:0010705">
    <property type="term" value="P:meiotic DNA double-strand break processing involved in reciprocal meiotic recombination"/>
    <property type="evidence" value="ECO:0007669"/>
    <property type="project" value="TreeGrafter"/>
</dbReference>
<evidence type="ECO:0000256" key="1">
    <source>
        <dbReference type="SAM" id="MobiDB-lite"/>
    </source>
</evidence>
<dbReference type="Pfam" id="PF15676">
    <property type="entry name" value="S6OS1"/>
    <property type="match status" value="1"/>
</dbReference>
<feature type="compositionally biased region" description="Basic and acidic residues" evidence="1">
    <location>
        <begin position="179"/>
        <end position="191"/>
    </location>
</feature>
<feature type="region of interest" description="Disordered" evidence="1">
    <location>
        <begin position="179"/>
        <end position="209"/>
    </location>
</feature>
<feature type="compositionally biased region" description="Polar residues" evidence="1">
    <location>
        <begin position="195"/>
        <end position="209"/>
    </location>
</feature>
<dbReference type="GO" id="GO:0007283">
    <property type="term" value="P:spermatogenesis"/>
    <property type="evidence" value="ECO:0007669"/>
    <property type="project" value="TreeGrafter"/>
</dbReference>